<sequence>MRHPWKQVLTATLAALAVAGCSTVQVARPVEAPSGRPEPAATGHWQFDAGDRPPAERDGYRPPRRLAVLLPLSGSLATAAGPVRDGLLAGYYGEYRRRPDLEFYDTAGTARGAVDAYRRAVAEGADQVVGPLGREEVDAVFAQTVATVPVLALNRAGAPPVNSASYALAPEDEGTAAADFFAARNALRVLVLSSGDDNARRSTGALAARLGELGGGVVQTLAVVGDEPPDLVGAMQAALQREGGVDAVYMALRGPQARLMAAQVSAAGLHGRPRAATSQLLSGTGNPEEDAALDGIAFPSDAWTVSGAPGLPAARGVAEALPTARGPAARLFAFGYDAWLLSAYLGHLASSPEASVSSASGVLRMGPGGHVLRTPAWSTFSGGQVVPLAGAGR</sequence>
<dbReference type="PANTHER" id="PTHR38038">
    <property type="entry name" value="PENICILLIN-BINDING PROTEIN ACTIVATOR LPOA"/>
    <property type="match status" value="1"/>
</dbReference>
<dbReference type="InterPro" id="IPR028082">
    <property type="entry name" value="Peripla_BP_I"/>
</dbReference>
<evidence type="ECO:0000256" key="1">
    <source>
        <dbReference type="ARBA" id="ARBA00023136"/>
    </source>
</evidence>
<accession>A0A518N5D3</accession>
<gene>
    <name evidence="4" type="ORF">FPZ22_09740</name>
</gene>
<dbReference type="Pfam" id="PF04348">
    <property type="entry name" value="LppC"/>
    <property type="match status" value="1"/>
</dbReference>
<feature type="region of interest" description="Disordered" evidence="2">
    <location>
        <begin position="30"/>
        <end position="60"/>
    </location>
</feature>
<proteinExistence type="predicted"/>
<dbReference type="EMBL" id="CP042218">
    <property type="protein sequence ID" value="QDW67131.1"/>
    <property type="molecule type" value="Genomic_DNA"/>
</dbReference>
<feature type="compositionally biased region" description="Basic and acidic residues" evidence="2">
    <location>
        <begin position="49"/>
        <end position="60"/>
    </location>
</feature>
<dbReference type="InterPro" id="IPR007443">
    <property type="entry name" value="LpoA"/>
</dbReference>
<keyword evidence="1" id="KW-0472">Membrane</keyword>
<dbReference type="AlphaFoldDB" id="A0A518N5D3"/>
<protein>
    <recommendedName>
        <fullName evidence="6">LppC family lipoprotein</fullName>
    </recommendedName>
</protein>
<dbReference type="PROSITE" id="PS51257">
    <property type="entry name" value="PROKAR_LIPOPROTEIN"/>
    <property type="match status" value="1"/>
</dbReference>
<evidence type="ECO:0008006" key="6">
    <source>
        <dbReference type="Google" id="ProtNLM"/>
    </source>
</evidence>
<dbReference type="OrthoDB" id="6708821at2"/>
<dbReference type="RefSeq" id="WP_144892534.1">
    <property type="nucleotide sequence ID" value="NZ_CP042218.1"/>
</dbReference>
<dbReference type="GO" id="GO:0009252">
    <property type="term" value="P:peptidoglycan biosynthetic process"/>
    <property type="evidence" value="ECO:0007669"/>
    <property type="project" value="TreeGrafter"/>
</dbReference>
<dbReference type="GO" id="GO:0031241">
    <property type="term" value="C:periplasmic side of cell outer membrane"/>
    <property type="evidence" value="ECO:0007669"/>
    <property type="project" value="TreeGrafter"/>
</dbReference>
<dbReference type="PANTHER" id="PTHR38038:SF1">
    <property type="entry name" value="PENICILLIN-BINDING PROTEIN ACTIVATOR LPOA"/>
    <property type="match status" value="1"/>
</dbReference>
<keyword evidence="5" id="KW-1185">Reference proteome</keyword>
<evidence type="ECO:0000313" key="4">
    <source>
        <dbReference type="EMBL" id="QDW67131.1"/>
    </source>
</evidence>
<feature type="signal peptide" evidence="3">
    <location>
        <begin position="1"/>
        <end position="27"/>
    </location>
</feature>
<evidence type="ECO:0000313" key="5">
    <source>
        <dbReference type="Proteomes" id="UP000316584"/>
    </source>
</evidence>
<keyword evidence="3" id="KW-0732">Signal</keyword>
<evidence type="ECO:0000256" key="3">
    <source>
        <dbReference type="SAM" id="SignalP"/>
    </source>
</evidence>
<dbReference type="CDD" id="cd06339">
    <property type="entry name" value="PBP1_YraM_LppC_lipoprotein-like"/>
    <property type="match status" value="1"/>
</dbReference>
<dbReference type="Proteomes" id="UP000316584">
    <property type="component" value="Chromosome"/>
</dbReference>
<dbReference type="Gene3D" id="3.40.50.2300">
    <property type="match status" value="2"/>
</dbReference>
<organism evidence="4 5">
    <name type="scientific">Luteimonas granuli</name>
    <dbReference type="NCBI Taxonomy" id="1176533"/>
    <lineage>
        <taxon>Bacteria</taxon>
        <taxon>Pseudomonadati</taxon>
        <taxon>Pseudomonadota</taxon>
        <taxon>Gammaproteobacteria</taxon>
        <taxon>Lysobacterales</taxon>
        <taxon>Lysobacteraceae</taxon>
        <taxon>Luteimonas</taxon>
    </lineage>
</organism>
<name>A0A518N5D3_9GAMM</name>
<feature type="chain" id="PRO_5021714480" description="LppC family lipoprotein" evidence="3">
    <location>
        <begin position="28"/>
        <end position="393"/>
    </location>
</feature>
<dbReference type="SUPFAM" id="SSF53822">
    <property type="entry name" value="Periplasmic binding protein-like I"/>
    <property type="match status" value="1"/>
</dbReference>
<dbReference type="KEGG" id="lug:FPZ22_09740"/>
<dbReference type="GO" id="GO:0030234">
    <property type="term" value="F:enzyme regulator activity"/>
    <property type="evidence" value="ECO:0007669"/>
    <property type="project" value="TreeGrafter"/>
</dbReference>
<reference evidence="4 5" key="1">
    <citation type="submission" date="2019-07" db="EMBL/GenBank/DDBJ databases">
        <title>Full genome sequence of Luteimonas sp. Gr-4.</title>
        <authorList>
            <person name="Im W.-T."/>
        </authorList>
    </citation>
    <scope>NUCLEOTIDE SEQUENCE [LARGE SCALE GENOMIC DNA]</scope>
    <source>
        <strain evidence="4 5">Gr-4</strain>
    </source>
</reference>
<evidence type="ECO:0000256" key="2">
    <source>
        <dbReference type="SAM" id="MobiDB-lite"/>
    </source>
</evidence>